<gene>
    <name evidence="1" type="ORF">IHE45_19G091600</name>
</gene>
<evidence type="ECO:0000313" key="2">
    <source>
        <dbReference type="Proteomes" id="UP000827976"/>
    </source>
</evidence>
<accession>A0ACB7TZV8</accession>
<sequence>MHACMESYYTAALGVLIQQYCKMTTTVSKNRDWSSIHEPILFKLADHLDAISHVRYRSVCTSWRASSPKRPKTPLIVTCILNRFRHLSSLVFHDLVRNQSIDLSFTAGGVLSSLVSNDYNYIGCSHGWIFLAVTQKKPMISLLNPFTGENVTLPEMNEVNTSPIKSLRVVLSLPVVVCYSLYPMELSFIRFGETKWKRIELSSPLRGVTAFKGRFYGHYYGRSRNKLYLIDLEANNGNGAVVPVQLNLPDMLSGELFSWEFLIEFSDDLLVAISRLNSGHEYEFLKVDFENGLLQMLPVIGEHVLFLGDSLPVFVPPERLLDFRPDRCHFPENPDALSVYDSCQLGRILSLKGKDHGQHVAAGWITPVLNKSLE</sequence>
<keyword evidence="2" id="KW-1185">Reference proteome</keyword>
<evidence type="ECO:0000313" key="1">
    <source>
        <dbReference type="EMBL" id="KAH7653618.1"/>
    </source>
</evidence>
<dbReference type="EMBL" id="CM037029">
    <property type="protein sequence ID" value="KAH7653618.1"/>
    <property type="molecule type" value="Genomic_DNA"/>
</dbReference>
<reference evidence="2" key="1">
    <citation type="journal article" date="2022" name="Nat. Commun.">
        <title>Chromosome evolution and the genetic basis of agronomically important traits in greater yam.</title>
        <authorList>
            <person name="Bredeson J.V."/>
            <person name="Lyons J.B."/>
            <person name="Oniyinde I.O."/>
            <person name="Okereke N.R."/>
            <person name="Kolade O."/>
            <person name="Nnabue I."/>
            <person name="Nwadili C.O."/>
            <person name="Hribova E."/>
            <person name="Parker M."/>
            <person name="Nwogha J."/>
            <person name="Shu S."/>
            <person name="Carlson J."/>
            <person name="Kariba R."/>
            <person name="Muthemba S."/>
            <person name="Knop K."/>
            <person name="Barton G.J."/>
            <person name="Sherwood A.V."/>
            <person name="Lopez-Montes A."/>
            <person name="Asiedu R."/>
            <person name="Jamnadass R."/>
            <person name="Muchugi A."/>
            <person name="Goodstein D."/>
            <person name="Egesi C.N."/>
            <person name="Featherston J."/>
            <person name="Asfaw A."/>
            <person name="Simpson G.G."/>
            <person name="Dolezel J."/>
            <person name="Hendre P.S."/>
            <person name="Van Deynze A."/>
            <person name="Kumar P.L."/>
            <person name="Obidiegwu J.E."/>
            <person name="Bhattacharjee R."/>
            <person name="Rokhsar D.S."/>
        </authorList>
    </citation>
    <scope>NUCLEOTIDE SEQUENCE [LARGE SCALE GENOMIC DNA]</scope>
    <source>
        <strain evidence="2">cv. TDa95/00328</strain>
    </source>
</reference>
<dbReference type="Proteomes" id="UP000827976">
    <property type="component" value="Chromosome 19"/>
</dbReference>
<proteinExistence type="predicted"/>
<name>A0ACB7TZV8_DIOAL</name>
<comment type="caution">
    <text evidence="1">The sequence shown here is derived from an EMBL/GenBank/DDBJ whole genome shotgun (WGS) entry which is preliminary data.</text>
</comment>
<protein>
    <submittedName>
        <fullName evidence="1">F-box domain-containing protein</fullName>
    </submittedName>
</protein>
<organism evidence="1 2">
    <name type="scientific">Dioscorea alata</name>
    <name type="common">Purple yam</name>
    <dbReference type="NCBI Taxonomy" id="55571"/>
    <lineage>
        <taxon>Eukaryota</taxon>
        <taxon>Viridiplantae</taxon>
        <taxon>Streptophyta</taxon>
        <taxon>Embryophyta</taxon>
        <taxon>Tracheophyta</taxon>
        <taxon>Spermatophyta</taxon>
        <taxon>Magnoliopsida</taxon>
        <taxon>Liliopsida</taxon>
        <taxon>Dioscoreales</taxon>
        <taxon>Dioscoreaceae</taxon>
        <taxon>Dioscorea</taxon>
    </lineage>
</organism>